<evidence type="ECO:0000313" key="3">
    <source>
        <dbReference type="Proteomes" id="UP000187203"/>
    </source>
</evidence>
<dbReference type="AlphaFoldDB" id="A0A1R3G5P3"/>
<evidence type="ECO:0000313" key="2">
    <source>
        <dbReference type="EMBL" id="OMO53405.1"/>
    </source>
</evidence>
<keyword evidence="3" id="KW-1185">Reference proteome</keyword>
<comment type="caution">
    <text evidence="2">The sequence shown here is derived from an EMBL/GenBank/DDBJ whole genome shotgun (WGS) entry which is preliminary data.</text>
</comment>
<proteinExistence type="predicted"/>
<dbReference type="Proteomes" id="UP000187203">
    <property type="component" value="Unassembled WGS sequence"/>
</dbReference>
<evidence type="ECO:0000256" key="1">
    <source>
        <dbReference type="SAM" id="MobiDB-lite"/>
    </source>
</evidence>
<feature type="region of interest" description="Disordered" evidence="1">
    <location>
        <begin position="86"/>
        <end position="128"/>
    </location>
</feature>
<accession>A0A1R3G5P3</accession>
<sequence length="128" mass="14011">MAFTCPPQPNTGLQPIKAEVNAMSFWENSRNVREKGTVRKRHTSELASNDGGIFRLEGSVFGSVQRRSRALQRGFDEIYPGSVERTARRTIPRDPSAELNSGDGLDGGDALETISGGSTGGREKFRVR</sequence>
<organism evidence="2 3">
    <name type="scientific">Corchorus olitorius</name>
    <dbReference type="NCBI Taxonomy" id="93759"/>
    <lineage>
        <taxon>Eukaryota</taxon>
        <taxon>Viridiplantae</taxon>
        <taxon>Streptophyta</taxon>
        <taxon>Embryophyta</taxon>
        <taxon>Tracheophyta</taxon>
        <taxon>Spermatophyta</taxon>
        <taxon>Magnoliopsida</taxon>
        <taxon>eudicotyledons</taxon>
        <taxon>Gunneridae</taxon>
        <taxon>Pentapetalae</taxon>
        <taxon>rosids</taxon>
        <taxon>malvids</taxon>
        <taxon>Malvales</taxon>
        <taxon>Malvaceae</taxon>
        <taxon>Grewioideae</taxon>
        <taxon>Apeibeae</taxon>
        <taxon>Corchorus</taxon>
    </lineage>
</organism>
<dbReference type="EMBL" id="AWUE01023532">
    <property type="protein sequence ID" value="OMO53405.1"/>
    <property type="molecule type" value="Genomic_DNA"/>
</dbReference>
<reference evidence="3" key="1">
    <citation type="submission" date="2013-09" db="EMBL/GenBank/DDBJ databases">
        <title>Corchorus olitorius genome sequencing.</title>
        <authorList>
            <person name="Alam M."/>
            <person name="Haque M.S."/>
            <person name="Islam M.S."/>
            <person name="Emdad E.M."/>
            <person name="Islam M.M."/>
            <person name="Ahmed B."/>
            <person name="Halim A."/>
            <person name="Hossen Q.M.M."/>
            <person name="Hossain M.Z."/>
            <person name="Ahmed R."/>
            <person name="Khan M.M."/>
            <person name="Islam R."/>
            <person name="Rashid M.M."/>
            <person name="Khan S.A."/>
            <person name="Rahman M.S."/>
            <person name="Alam M."/>
            <person name="Yahiya A.S."/>
            <person name="Khan M.S."/>
            <person name="Azam M.S."/>
            <person name="Haque T."/>
            <person name="Lashkar M.Z.H."/>
            <person name="Akhand A.I."/>
            <person name="Morshed G."/>
            <person name="Roy S."/>
            <person name="Uddin K.S."/>
            <person name="Rabeya T."/>
            <person name="Hossain A.S."/>
            <person name="Chowdhury A."/>
            <person name="Snigdha A.R."/>
            <person name="Mortoza M.S."/>
            <person name="Matin S.A."/>
            <person name="Hoque S.M.E."/>
            <person name="Islam M.K."/>
            <person name="Roy D.K."/>
            <person name="Haider R."/>
            <person name="Moosa M.M."/>
            <person name="Elias S.M."/>
            <person name="Hasan A.M."/>
            <person name="Jahan S."/>
            <person name="Shafiuddin M."/>
            <person name="Mahmood N."/>
            <person name="Shommy N.S."/>
        </authorList>
    </citation>
    <scope>NUCLEOTIDE SEQUENCE [LARGE SCALE GENOMIC DNA]</scope>
    <source>
        <strain evidence="3">cv. O-4</strain>
    </source>
</reference>
<name>A0A1R3G5P3_9ROSI</name>
<protein>
    <submittedName>
        <fullName evidence="2">AMP-forming acyl-CoA synthetase</fullName>
    </submittedName>
</protein>
<feature type="compositionally biased region" description="Basic and acidic residues" evidence="1">
    <location>
        <begin position="86"/>
        <end position="96"/>
    </location>
</feature>
<gene>
    <name evidence="2" type="ORF">COLO4_36748</name>
</gene>